<dbReference type="GO" id="GO:0000155">
    <property type="term" value="F:phosphorelay sensor kinase activity"/>
    <property type="evidence" value="ECO:0007669"/>
    <property type="project" value="InterPro"/>
</dbReference>
<feature type="domain" description="Histidine kinase" evidence="6">
    <location>
        <begin position="456"/>
        <end position="671"/>
    </location>
</feature>
<dbReference type="NCBIfam" id="NF010411">
    <property type="entry name" value="PRK13837.1"/>
    <property type="match status" value="1"/>
</dbReference>
<dbReference type="InterPro" id="IPR036097">
    <property type="entry name" value="HisK_dim/P_sf"/>
</dbReference>
<dbReference type="PANTHER" id="PTHR43065:SF42">
    <property type="entry name" value="TWO-COMPONENT SENSOR PPRA"/>
    <property type="match status" value="1"/>
</dbReference>
<dbReference type="CDD" id="cd00082">
    <property type="entry name" value="HisKA"/>
    <property type="match status" value="1"/>
</dbReference>
<feature type="transmembrane region" description="Helical" evidence="5">
    <location>
        <begin position="237"/>
        <end position="257"/>
    </location>
</feature>
<keyword evidence="5" id="KW-0812">Transmembrane</keyword>
<dbReference type="Pfam" id="PF19443">
    <property type="entry name" value="DAHL"/>
    <property type="match status" value="1"/>
</dbReference>
<dbReference type="Proteomes" id="UP001297361">
    <property type="component" value="Unassembled WGS sequence"/>
</dbReference>
<dbReference type="AlphaFoldDB" id="A0AAJ3CG18"/>
<dbReference type="SUPFAM" id="SSF55874">
    <property type="entry name" value="ATPase domain of HSP90 chaperone/DNA topoisomerase II/histidine kinase"/>
    <property type="match status" value="1"/>
</dbReference>
<name>A0AAJ3CG18_XANCA</name>
<feature type="coiled-coil region" evidence="4">
    <location>
        <begin position="158"/>
        <end position="185"/>
    </location>
</feature>
<keyword evidence="5" id="KW-0472">Membrane</keyword>
<accession>A0AAJ3CG18</accession>
<protein>
    <recommendedName>
        <fullName evidence="2">histidine kinase</fullName>
        <ecNumber evidence="2">2.7.13.3</ecNumber>
    </recommendedName>
</protein>
<dbReference type="InterPro" id="IPR045812">
    <property type="entry name" value="DAHL"/>
</dbReference>
<keyword evidence="7" id="KW-0418">Kinase</keyword>
<comment type="catalytic activity">
    <reaction evidence="1">
        <text>ATP + protein L-histidine = ADP + protein N-phospho-L-histidine.</text>
        <dbReference type="EC" id="2.7.13.3"/>
    </reaction>
</comment>
<dbReference type="InterPro" id="IPR005467">
    <property type="entry name" value="His_kinase_dom"/>
</dbReference>
<keyword evidence="4" id="KW-0175">Coiled coil</keyword>
<comment type="caution">
    <text evidence="7">The sequence shown here is derived from an EMBL/GenBank/DDBJ whole genome shotgun (WGS) entry which is preliminary data.</text>
</comment>
<proteinExistence type="predicted"/>
<dbReference type="SMART" id="SM00388">
    <property type="entry name" value="HisKA"/>
    <property type="match status" value="1"/>
</dbReference>
<evidence type="ECO:0000259" key="6">
    <source>
        <dbReference type="PROSITE" id="PS50109"/>
    </source>
</evidence>
<evidence type="ECO:0000256" key="1">
    <source>
        <dbReference type="ARBA" id="ARBA00000085"/>
    </source>
</evidence>
<dbReference type="EC" id="2.7.13.3" evidence="2"/>
<dbReference type="Gene3D" id="1.10.287.130">
    <property type="match status" value="1"/>
</dbReference>
<dbReference type="PANTHER" id="PTHR43065">
    <property type="entry name" value="SENSOR HISTIDINE KINASE"/>
    <property type="match status" value="1"/>
</dbReference>
<keyword evidence="5" id="KW-1133">Transmembrane helix</keyword>
<sequence>MRLAALLSIAPLGGLIFFSLFMGSLDRDTHRYGRALDALDALELADTNVDNDVLKARIGLLRNYDSLVSGDARARATLQQLQQLGSGDQPLAQAIVALQTDYMAKSVELEVFKSQNSLLSNSLAYFWSTSSAQILQDRDAAAARAASVLASAVYRLSLDTTGDAIAQARRQLDAASRRNANAALLPHGRMLLQLLPETDATIERMRPIASLPSYVHAKQYLQAQHTAMQATARQVRMLLLALAIVMLVALLHLGVLLRRRVRAQRRRAELDRLMVSISRRLVASDGRRLDMGIETGLARLSTWMQLPGVRLSVVPADGSVRIWPCPDDDVFRSAAIRFALAQPGTASDVVVENADGTVTTVDDNACARVGNVQWLSLRQRAEGGSVALLCFRLPNTPRRRQRRLNRLAAHLPQLHIVLDTLFDALERRRLEGEAQALEQRLELARRMETIGAMASGISHNFNNIVGAIRGNAEMALAKLDAHSPASEHLREISHTTAHAYELIESILSFGRVQNYNVQPVELNALLQGAVSLLSVSLPSTVAIDVQQDHEPLHALGNPAQLQQVILNLANNAAQAMDMRGTVTIQLSAAKATAADGTPRRIARLRVGDHGIGIPSDQLDRIFDLFFTTRNGGTGLGLATVRKIIDNHHGRIELESTLGVGTIFVVEMPLCASSDLVPQGTALPAMQPRHASWLLLCDDAADLDRLEEMLAALGHEPVGLLDMHAAVATAAADPLRFDGLLVKRDRTGDAELAIGALHAAAPSLPVILATRAASLSARQGLSDAIAEIIAPPFDLAALAIALQRALVHATTPATATLDEDLAVR</sequence>
<organism evidence="7 8">
    <name type="scientific">Xanthomonas campestris pv. papavericola</name>
    <dbReference type="NCBI Taxonomy" id="487881"/>
    <lineage>
        <taxon>Bacteria</taxon>
        <taxon>Pseudomonadati</taxon>
        <taxon>Pseudomonadota</taxon>
        <taxon>Gammaproteobacteria</taxon>
        <taxon>Lysobacterales</taxon>
        <taxon>Lysobacteraceae</taxon>
        <taxon>Xanthomonas</taxon>
    </lineage>
</organism>
<dbReference type="InterPro" id="IPR036890">
    <property type="entry name" value="HATPase_C_sf"/>
</dbReference>
<dbReference type="EMBL" id="JAJFNJ020000003">
    <property type="protein sequence ID" value="MEC3889760.1"/>
    <property type="molecule type" value="Genomic_DNA"/>
</dbReference>
<dbReference type="SUPFAM" id="SSF47384">
    <property type="entry name" value="Homodimeric domain of signal transducing histidine kinase"/>
    <property type="match status" value="1"/>
</dbReference>
<dbReference type="SUPFAM" id="SSF52172">
    <property type="entry name" value="CheY-like"/>
    <property type="match status" value="1"/>
</dbReference>
<dbReference type="InterPro" id="IPR003594">
    <property type="entry name" value="HATPase_dom"/>
</dbReference>
<evidence type="ECO:0000313" key="7">
    <source>
        <dbReference type="EMBL" id="MEC3889760.1"/>
    </source>
</evidence>
<dbReference type="Pfam" id="PF02518">
    <property type="entry name" value="HATPase_c"/>
    <property type="match status" value="1"/>
</dbReference>
<evidence type="ECO:0000256" key="5">
    <source>
        <dbReference type="SAM" id="Phobius"/>
    </source>
</evidence>
<dbReference type="SMART" id="SM00387">
    <property type="entry name" value="HATPase_c"/>
    <property type="match status" value="1"/>
</dbReference>
<dbReference type="Gene3D" id="3.30.565.10">
    <property type="entry name" value="Histidine kinase-like ATPase, C-terminal domain"/>
    <property type="match status" value="1"/>
</dbReference>
<evidence type="ECO:0000256" key="2">
    <source>
        <dbReference type="ARBA" id="ARBA00012438"/>
    </source>
</evidence>
<reference evidence="7" key="1">
    <citation type="submission" date="2021-10" db="EMBL/GenBank/DDBJ databases">
        <authorList>
            <person name="Hussein R."/>
            <person name="Harrison J."/>
            <person name="Studholme D.J."/>
            <person name="Vicente J."/>
            <person name="Grant M."/>
        </authorList>
    </citation>
    <scope>NUCLEOTIDE SEQUENCE</scope>
    <source>
        <strain evidence="7">NCPPB 2970</strain>
    </source>
</reference>
<reference evidence="7" key="2">
    <citation type="submission" date="2024-01" db="EMBL/GenBank/DDBJ databases">
        <title>Long-read genome sequencing of X. campestris pv. papavericola.</title>
        <authorList>
            <person name="Hussain R.M.F."/>
            <person name="Greer S."/>
            <person name="Harrison J."/>
            <person name="Grant M."/>
            <person name="Vicente J."/>
            <person name="Studholme D.J."/>
        </authorList>
    </citation>
    <scope>NUCLEOTIDE SEQUENCE</scope>
    <source>
        <strain evidence="7">NCPPB 2970</strain>
    </source>
</reference>
<dbReference type="PROSITE" id="PS50109">
    <property type="entry name" value="HIS_KIN"/>
    <property type="match status" value="1"/>
</dbReference>
<dbReference type="InterPro" id="IPR003661">
    <property type="entry name" value="HisK_dim/P_dom"/>
</dbReference>
<dbReference type="RefSeq" id="WP_323370909.1">
    <property type="nucleotide sequence ID" value="NZ_JAJFNJ020000003.1"/>
</dbReference>
<evidence type="ECO:0000256" key="4">
    <source>
        <dbReference type="SAM" id="Coils"/>
    </source>
</evidence>
<keyword evidence="7" id="KW-0808">Transferase</keyword>
<dbReference type="PRINTS" id="PR00344">
    <property type="entry name" value="BCTRLSENSOR"/>
</dbReference>
<dbReference type="InterPro" id="IPR004358">
    <property type="entry name" value="Sig_transdc_His_kin-like_C"/>
</dbReference>
<gene>
    <name evidence="7" type="ORF">LLE72_018890</name>
</gene>
<evidence type="ECO:0000313" key="8">
    <source>
        <dbReference type="Proteomes" id="UP001297361"/>
    </source>
</evidence>
<keyword evidence="3" id="KW-0597">Phosphoprotein</keyword>
<evidence type="ECO:0000256" key="3">
    <source>
        <dbReference type="ARBA" id="ARBA00022553"/>
    </source>
</evidence>
<dbReference type="InterPro" id="IPR011006">
    <property type="entry name" value="CheY-like_superfamily"/>
</dbReference>